<evidence type="ECO:0000313" key="3">
    <source>
        <dbReference type="EMBL" id="NGQ90261.1"/>
    </source>
</evidence>
<comment type="caution">
    <text evidence="3">The sequence shown here is derived from an EMBL/GenBank/DDBJ whole genome shotgun (WGS) entry which is preliminary data.</text>
</comment>
<feature type="transmembrane region" description="Helical" evidence="2">
    <location>
        <begin position="318"/>
        <end position="338"/>
    </location>
</feature>
<protein>
    <submittedName>
        <fullName evidence="3">Uncharacterized protein</fullName>
    </submittedName>
</protein>
<dbReference type="AlphaFoldDB" id="A0A6M1U897"/>
<evidence type="ECO:0000256" key="1">
    <source>
        <dbReference type="SAM" id="MobiDB-lite"/>
    </source>
</evidence>
<sequence>MFRVLFGLPWPVMAVIAAGLFWLAQQSSQWVAQHEAEKAEALLTGAPEPVALDAFTAADVGLADEVHVTAWVNTDHNYELTKERKGTDTVRRMFVLFGPGDGPESKVARGVVVLPPAQVDAFVGMVVQNIVDEGDPRMVFRLNGAKESRADLSGMVDDALKERGLMKDADFLVVEPYLEGREVALAADPDAPARNATMIGGAGMVAALLALMKFVSARRRKQKAEGSVWADSPLPVRPGAMGTAAAPLQPQAAASPAMTLPPEGGAWSPLEAVKAKQAALAGTPAQAEGGPVSQGASGGRSGSVLGRLVAAGGLMRKLTLAVGLYLLVYAGFSGLNVLPVGQMGQITSDMAAMSGMSDAPLAEMAEAEPALAARVEDAGLGQSLPQVGDPEPMPKDQVALDIEAGMSPADAVRKAITEDPAFAEEESGPAFVSVPTPETVAEQGVMERIGGILDKGLGGIDPSALLAAAMGGGLWQGQIGIAVLVALGSALAAIGGLAVARRARRRAVPLRRDPWDRISDRLR</sequence>
<dbReference type="EMBL" id="JAALFE010000003">
    <property type="protein sequence ID" value="NGQ90261.1"/>
    <property type="molecule type" value="Genomic_DNA"/>
</dbReference>
<proteinExistence type="predicted"/>
<keyword evidence="4" id="KW-1185">Reference proteome</keyword>
<keyword evidence="2" id="KW-0472">Membrane</keyword>
<feature type="transmembrane region" description="Helical" evidence="2">
    <location>
        <begin position="196"/>
        <end position="215"/>
    </location>
</feature>
<dbReference type="Proteomes" id="UP000474758">
    <property type="component" value="Unassembled WGS sequence"/>
</dbReference>
<gene>
    <name evidence="3" type="ORF">G5V65_05085</name>
</gene>
<reference evidence="3 4" key="1">
    <citation type="submission" date="2020-02" db="EMBL/GenBank/DDBJ databases">
        <title>Rhodobacter translucens sp. nov., a novel bacterium isolated from activated sludge.</title>
        <authorList>
            <person name="Liu J."/>
        </authorList>
    </citation>
    <scope>NUCLEOTIDE SEQUENCE [LARGE SCALE GENOMIC DNA]</scope>
    <source>
        <strain evidence="3 4">HX-7-19</strain>
    </source>
</reference>
<evidence type="ECO:0000313" key="4">
    <source>
        <dbReference type="Proteomes" id="UP000474758"/>
    </source>
</evidence>
<feature type="region of interest" description="Disordered" evidence="1">
    <location>
        <begin position="281"/>
        <end position="301"/>
    </location>
</feature>
<evidence type="ECO:0000256" key="2">
    <source>
        <dbReference type="SAM" id="Phobius"/>
    </source>
</evidence>
<keyword evidence="2" id="KW-0812">Transmembrane</keyword>
<dbReference type="RefSeq" id="WP_165047512.1">
    <property type="nucleotide sequence ID" value="NZ_JAALFE010000003.1"/>
</dbReference>
<feature type="transmembrane region" description="Helical" evidence="2">
    <location>
        <begin position="479"/>
        <end position="500"/>
    </location>
</feature>
<accession>A0A6M1U897</accession>
<keyword evidence="2" id="KW-1133">Transmembrane helix</keyword>
<name>A0A6M1U897_9RHOB</name>
<organism evidence="3 4">
    <name type="scientific">Paragemmobacter kunshanensis</name>
    <dbReference type="NCBI Taxonomy" id="2583234"/>
    <lineage>
        <taxon>Bacteria</taxon>
        <taxon>Pseudomonadati</taxon>
        <taxon>Pseudomonadota</taxon>
        <taxon>Alphaproteobacteria</taxon>
        <taxon>Rhodobacterales</taxon>
        <taxon>Paracoccaceae</taxon>
        <taxon>Paragemmobacter</taxon>
    </lineage>
</organism>